<dbReference type="InterPro" id="IPR050211">
    <property type="entry name" value="FOX_domain-containing"/>
</dbReference>
<comment type="caution">
    <text evidence="13">The sequence shown here is derived from an EMBL/GenBank/DDBJ whole genome shotgun (WGS) entry which is preliminary data.</text>
</comment>
<dbReference type="InterPro" id="IPR001766">
    <property type="entry name" value="Fork_head_dom"/>
</dbReference>
<keyword evidence="2" id="KW-1017">Isopeptide bond</keyword>
<dbReference type="OrthoDB" id="5402974at2759"/>
<dbReference type="SMART" id="SM00339">
    <property type="entry name" value="FH"/>
    <property type="match status" value="1"/>
</dbReference>
<evidence type="ECO:0000256" key="2">
    <source>
        <dbReference type="ARBA" id="ARBA00022499"/>
    </source>
</evidence>
<evidence type="ECO:0000256" key="9">
    <source>
        <dbReference type="ARBA" id="ARBA00023242"/>
    </source>
</evidence>
<dbReference type="InterPro" id="IPR036390">
    <property type="entry name" value="WH_DNA-bd_sf"/>
</dbReference>
<dbReference type="PANTHER" id="PTHR11829:SF411">
    <property type="entry name" value="FORKHEAD BOX PROTEIN L2"/>
    <property type="match status" value="1"/>
</dbReference>
<name>A0A210R583_MIZYE</name>
<gene>
    <name evidence="13" type="ORF">KP79_PYT21558</name>
</gene>
<keyword evidence="9 11" id="KW-0539">Nucleus</keyword>
<keyword evidence="6" id="KW-0805">Transcription regulation</keyword>
<evidence type="ECO:0000256" key="5">
    <source>
        <dbReference type="ARBA" id="ARBA00022843"/>
    </source>
</evidence>
<evidence type="ECO:0000256" key="4">
    <source>
        <dbReference type="ARBA" id="ARBA00022782"/>
    </source>
</evidence>
<keyword evidence="3" id="KW-0597">Phosphoprotein</keyword>
<comment type="subcellular location">
    <subcellularLocation>
        <location evidence="1 11">Nucleus</location>
    </subcellularLocation>
</comment>
<evidence type="ECO:0000256" key="11">
    <source>
        <dbReference type="PROSITE-ProRule" id="PRU00089"/>
    </source>
</evidence>
<dbReference type="Gene3D" id="1.10.10.10">
    <property type="entry name" value="Winged helix-like DNA-binding domain superfamily/Winged helix DNA-binding domain"/>
    <property type="match status" value="1"/>
</dbReference>
<dbReference type="AlphaFoldDB" id="A0A210R583"/>
<dbReference type="PROSITE" id="PS50039">
    <property type="entry name" value="FORK_HEAD_3"/>
    <property type="match status" value="1"/>
</dbReference>
<accession>A0A210R583</accession>
<dbReference type="InterPro" id="IPR036388">
    <property type="entry name" value="WH-like_DNA-bd_sf"/>
</dbReference>
<evidence type="ECO:0000313" key="13">
    <source>
        <dbReference type="EMBL" id="OWF56180.1"/>
    </source>
</evidence>
<dbReference type="PANTHER" id="PTHR11829">
    <property type="entry name" value="FORKHEAD BOX PROTEIN"/>
    <property type="match status" value="1"/>
</dbReference>
<dbReference type="SUPFAM" id="SSF46785">
    <property type="entry name" value="Winged helix' DNA-binding domain"/>
    <property type="match status" value="1"/>
</dbReference>
<keyword evidence="14" id="KW-1185">Reference proteome</keyword>
<dbReference type="GO" id="GO:0000978">
    <property type="term" value="F:RNA polymerase II cis-regulatory region sequence-specific DNA binding"/>
    <property type="evidence" value="ECO:0007669"/>
    <property type="project" value="TreeGrafter"/>
</dbReference>
<keyword evidence="4" id="KW-0221">Differentiation</keyword>
<dbReference type="InterPro" id="IPR018122">
    <property type="entry name" value="TF_fork_head_CS_1"/>
</dbReference>
<evidence type="ECO:0000256" key="3">
    <source>
        <dbReference type="ARBA" id="ARBA00022553"/>
    </source>
</evidence>
<evidence type="ECO:0000259" key="12">
    <source>
        <dbReference type="PROSITE" id="PS50039"/>
    </source>
</evidence>
<dbReference type="GO" id="GO:0000981">
    <property type="term" value="F:DNA-binding transcription factor activity, RNA polymerase II-specific"/>
    <property type="evidence" value="ECO:0007669"/>
    <property type="project" value="TreeGrafter"/>
</dbReference>
<dbReference type="InterPro" id="IPR047515">
    <property type="entry name" value="FH_FOXL2"/>
</dbReference>
<evidence type="ECO:0000256" key="6">
    <source>
        <dbReference type="ARBA" id="ARBA00023015"/>
    </source>
</evidence>
<evidence type="ECO:0000313" key="14">
    <source>
        <dbReference type="Proteomes" id="UP000242188"/>
    </source>
</evidence>
<organism evidence="13 14">
    <name type="scientific">Mizuhopecten yessoensis</name>
    <name type="common">Japanese scallop</name>
    <name type="synonym">Patinopecten yessoensis</name>
    <dbReference type="NCBI Taxonomy" id="6573"/>
    <lineage>
        <taxon>Eukaryota</taxon>
        <taxon>Metazoa</taxon>
        <taxon>Spiralia</taxon>
        <taxon>Lophotrochozoa</taxon>
        <taxon>Mollusca</taxon>
        <taxon>Bivalvia</taxon>
        <taxon>Autobranchia</taxon>
        <taxon>Pteriomorphia</taxon>
        <taxon>Pectinida</taxon>
        <taxon>Pectinoidea</taxon>
        <taxon>Pectinidae</taxon>
        <taxon>Mizuhopecten</taxon>
    </lineage>
</organism>
<dbReference type="GO" id="GO:0005634">
    <property type="term" value="C:nucleus"/>
    <property type="evidence" value="ECO:0007669"/>
    <property type="project" value="UniProtKB-SubCell"/>
</dbReference>
<dbReference type="InterPro" id="IPR030456">
    <property type="entry name" value="TF_fork_head_CS_2"/>
</dbReference>
<evidence type="ECO:0000256" key="7">
    <source>
        <dbReference type="ARBA" id="ARBA00023125"/>
    </source>
</evidence>
<dbReference type="STRING" id="6573.A0A210R583"/>
<evidence type="ECO:0000256" key="1">
    <source>
        <dbReference type="ARBA" id="ARBA00004123"/>
    </source>
</evidence>
<protein>
    <recommendedName>
        <fullName evidence="10">Forkhead box protein L2</fullName>
    </recommendedName>
</protein>
<sequence>MALSFYDSKMEENADFMDIKFRLFRGGKRPEGFSDNIDNTSDATKTWKQHVGSGLSSPHYKYSSKVAYGVAARLQNNQHCEDKIPETEDPKPMKNDTKVKEETPIMSIQRDSKCRKFEEDSNKYSDPDQKPPFSYVALIAMAIKESGDKRLTLSGIYQYIISKFPYYERNKKGWQNSIRHNLSLNECFVKVPREGGGERKGNFWTLDPAFNDMFEKGNYRRRRRMRRPYRAAISLPKPLFADNHCGPYNQFAQLTKPYFSPPPYSQYSQYSPWALTHNASAHQGMGMSQISNFNSCTQARVPPPGSTLSSCGYNPLPSGVQLSPSAGTTYSQLNDYNSVNPSGPFPFGPYRQQGDSLNAVHYTYWGER</sequence>
<dbReference type="Pfam" id="PF00250">
    <property type="entry name" value="Forkhead"/>
    <property type="match status" value="1"/>
</dbReference>
<dbReference type="CDD" id="cd20028">
    <property type="entry name" value="FH_FOXL2"/>
    <property type="match status" value="1"/>
</dbReference>
<dbReference type="FunFam" id="1.10.10.10:FF:000016">
    <property type="entry name" value="Forkhead box protein I1"/>
    <property type="match status" value="1"/>
</dbReference>
<dbReference type="PRINTS" id="PR00053">
    <property type="entry name" value="FORKHEAD"/>
</dbReference>
<dbReference type="EMBL" id="NEDP02000262">
    <property type="protein sequence ID" value="OWF56180.1"/>
    <property type="molecule type" value="Genomic_DNA"/>
</dbReference>
<dbReference type="PROSITE" id="PS00658">
    <property type="entry name" value="FORK_HEAD_2"/>
    <property type="match status" value="1"/>
</dbReference>
<dbReference type="GO" id="GO:0030154">
    <property type="term" value="P:cell differentiation"/>
    <property type="evidence" value="ECO:0007669"/>
    <property type="project" value="UniProtKB-KW"/>
</dbReference>
<feature type="DNA-binding region" description="Fork-head" evidence="11">
    <location>
        <begin position="130"/>
        <end position="224"/>
    </location>
</feature>
<evidence type="ECO:0000256" key="8">
    <source>
        <dbReference type="ARBA" id="ARBA00023163"/>
    </source>
</evidence>
<dbReference type="SMR" id="A0A210R583"/>
<reference evidence="13 14" key="1">
    <citation type="journal article" date="2017" name="Nat. Ecol. Evol.">
        <title>Scallop genome provides insights into evolution of bilaterian karyotype and development.</title>
        <authorList>
            <person name="Wang S."/>
            <person name="Zhang J."/>
            <person name="Jiao W."/>
            <person name="Li J."/>
            <person name="Xun X."/>
            <person name="Sun Y."/>
            <person name="Guo X."/>
            <person name="Huan P."/>
            <person name="Dong B."/>
            <person name="Zhang L."/>
            <person name="Hu X."/>
            <person name="Sun X."/>
            <person name="Wang J."/>
            <person name="Zhao C."/>
            <person name="Wang Y."/>
            <person name="Wang D."/>
            <person name="Huang X."/>
            <person name="Wang R."/>
            <person name="Lv J."/>
            <person name="Li Y."/>
            <person name="Zhang Z."/>
            <person name="Liu B."/>
            <person name="Lu W."/>
            <person name="Hui Y."/>
            <person name="Liang J."/>
            <person name="Zhou Z."/>
            <person name="Hou R."/>
            <person name="Li X."/>
            <person name="Liu Y."/>
            <person name="Li H."/>
            <person name="Ning X."/>
            <person name="Lin Y."/>
            <person name="Zhao L."/>
            <person name="Xing Q."/>
            <person name="Dou J."/>
            <person name="Li Y."/>
            <person name="Mao J."/>
            <person name="Guo H."/>
            <person name="Dou H."/>
            <person name="Li T."/>
            <person name="Mu C."/>
            <person name="Jiang W."/>
            <person name="Fu Q."/>
            <person name="Fu X."/>
            <person name="Miao Y."/>
            <person name="Liu J."/>
            <person name="Yu Q."/>
            <person name="Li R."/>
            <person name="Liao H."/>
            <person name="Li X."/>
            <person name="Kong Y."/>
            <person name="Jiang Z."/>
            <person name="Chourrout D."/>
            <person name="Li R."/>
            <person name="Bao Z."/>
        </authorList>
    </citation>
    <scope>NUCLEOTIDE SEQUENCE [LARGE SCALE GENOMIC DNA]</scope>
    <source>
        <strain evidence="13 14">PY_sf001</strain>
    </source>
</reference>
<keyword evidence="5" id="KW-0832">Ubl conjugation</keyword>
<feature type="domain" description="Fork-head" evidence="12">
    <location>
        <begin position="130"/>
        <end position="224"/>
    </location>
</feature>
<proteinExistence type="predicted"/>
<keyword evidence="7 11" id="KW-0238">DNA-binding</keyword>
<dbReference type="PROSITE" id="PS00657">
    <property type="entry name" value="FORK_HEAD_1"/>
    <property type="match status" value="1"/>
</dbReference>
<dbReference type="GO" id="GO:0009653">
    <property type="term" value="P:anatomical structure morphogenesis"/>
    <property type="evidence" value="ECO:0007669"/>
    <property type="project" value="TreeGrafter"/>
</dbReference>
<evidence type="ECO:0000256" key="10">
    <source>
        <dbReference type="ARBA" id="ARBA00034872"/>
    </source>
</evidence>
<keyword evidence="8" id="KW-0804">Transcription</keyword>
<dbReference type="Proteomes" id="UP000242188">
    <property type="component" value="Unassembled WGS sequence"/>
</dbReference>